<feature type="chain" id="PRO_5011766954" description="Lipoprotein" evidence="1">
    <location>
        <begin position="25"/>
        <end position="207"/>
    </location>
</feature>
<evidence type="ECO:0000313" key="3">
    <source>
        <dbReference type="Proteomes" id="UP000198796"/>
    </source>
</evidence>
<evidence type="ECO:0008006" key="4">
    <source>
        <dbReference type="Google" id="ProtNLM"/>
    </source>
</evidence>
<dbReference type="RefSeq" id="WP_092064554.1">
    <property type="nucleotide sequence ID" value="NZ_FOJU01000003.1"/>
</dbReference>
<accession>A0A1I0XFY9</accession>
<dbReference type="OrthoDB" id="7666390at2"/>
<dbReference type="EMBL" id="FOJU01000003">
    <property type="protein sequence ID" value="SFA99901.1"/>
    <property type="molecule type" value="Genomic_DNA"/>
</dbReference>
<feature type="signal peptide" evidence="1">
    <location>
        <begin position="1"/>
        <end position="24"/>
    </location>
</feature>
<dbReference type="PROSITE" id="PS51257">
    <property type="entry name" value="PROKAR_LIPOPROTEIN"/>
    <property type="match status" value="1"/>
</dbReference>
<reference evidence="2 3" key="1">
    <citation type="submission" date="2016-10" db="EMBL/GenBank/DDBJ databases">
        <authorList>
            <person name="de Groot N.N."/>
        </authorList>
    </citation>
    <scope>NUCLEOTIDE SEQUENCE [LARGE SCALE GENOMIC DNA]</scope>
    <source>
        <strain evidence="2 3">DSM 29316</strain>
    </source>
</reference>
<dbReference type="STRING" id="871651.SAMN05421688_2230"/>
<evidence type="ECO:0000313" key="2">
    <source>
        <dbReference type="EMBL" id="SFA99901.1"/>
    </source>
</evidence>
<dbReference type="AlphaFoldDB" id="A0A1I0XFY9"/>
<keyword evidence="3" id="KW-1185">Reference proteome</keyword>
<keyword evidence="1" id="KW-0732">Signal</keyword>
<dbReference type="Proteomes" id="UP000198796">
    <property type="component" value="Unassembled WGS sequence"/>
</dbReference>
<proteinExistence type="predicted"/>
<protein>
    <recommendedName>
        <fullName evidence="4">Lipoprotein</fullName>
    </recommendedName>
</protein>
<name>A0A1I0XFY9_9RHOB</name>
<evidence type="ECO:0000256" key="1">
    <source>
        <dbReference type="SAM" id="SignalP"/>
    </source>
</evidence>
<gene>
    <name evidence="2" type="ORF">SAMN05421688_2230</name>
</gene>
<sequence length="207" mass="22618">MRILCLLVALATLLAGCGAQEVWAPQSELDRVRYVDDGPAELTLITVLNAGSGNGAHSALLINASERVIFDPAGTFGHPAIPERNDLIYGVSPAIERAFVDYHARITYDVQIQRLTVSRETAERAFRLAQRAGPVPKANCTRALAKLLRELPGFEHVRMSFYPNKLADDFAQIPGVRSVFIEDDDPDLKSIEAVEALADLPAVQPSR</sequence>
<organism evidence="2 3">
    <name type="scientific">Poseidonocella pacifica</name>
    <dbReference type="NCBI Taxonomy" id="871651"/>
    <lineage>
        <taxon>Bacteria</taxon>
        <taxon>Pseudomonadati</taxon>
        <taxon>Pseudomonadota</taxon>
        <taxon>Alphaproteobacteria</taxon>
        <taxon>Rhodobacterales</taxon>
        <taxon>Roseobacteraceae</taxon>
        <taxon>Poseidonocella</taxon>
    </lineage>
</organism>